<dbReference type="EMBL" id="JBJQOH010000001">
    <property type="protein sequence ID" value="KAL3698945.1"/>
    <property type="molecule type" value="Genomic_DNA"/>
</dbReference>
<gene>
    <name evidence="1" type="ORF">R1sor_016967</name>
</gene>
<proteinExistence type="predicted"/>
<dbReference type="Gene3D" id="1.10.10.60">
    <property type="entry name" value="Homeodomain-like"/>
    <property type="match status" value="1"/>
</dbReference>
<accession>A0ABD3I983</accession>
<evidence type="ECO:0000313" key="1">
    <source>
        <dbReference type="EMBL" id="KAL3698945.1"/>
    </source>
</evidence>
<name>A0ABD3I983_9MARC</name>
<protein>
    <recommendedName>
        <fullName evidence="3">Transposase</fullName>
    </recommendedName>
</protein>
<evidence type="ECO:0000313" key="2">
    <source>
        <dbReference type="Proteomes" id="UP001633002"/>
    </source>
</evidence>
<reference evidence="1 2" key="1">
    <citation type="submission" date="2024-09" db="EMBL/GenBank/DDBJ databases">
        <title>Chromosome-scale assembly of Riccia sorocarpa.</title>
        <authorList>
            <person name="Paukszto L."/>
        </authorList>
    </citation>
    <scope>NUCLEOTIDE SEQUENCE [LARGE SCALE GENOMIC DNA]</scope>
    <source>
        <strain evidence="1">LP-2024</strain>
        <tissue evidence="1">Aerial parts of the thallus</tissue>
    </source>
</reference>
<dbReference type="AlphaFoldDB" id="A0ABD3I983"/>
<organism evidence="1 2">
    <name type="scientific">Riccia sorocarpa</name>
    <dbReference type="NCBI Taxonomy" id="122646"/>
    <lineage>
        <taxon>Eukaryota</taxon>
        <taxon>Viridiplantae</taxon>
        <taxon>Streptophyta</taxon>
        <taxon>Embryophyta</taxon>
        <taxon>Marchantiophyta</taxon>
        <taxon>Marchantiopsida</taxon>
        <taxon>Marchantiidae</taxon>
        <taxon>Marchantiales</taxon>
        <taxon>Ricciaceae</taxon>
        <taxon>Riccia</taxon>
    </lineage>
</organism>
<sequence length="193" mass="21895">MPRNELTMAERIEICRHHEAGRITNKALSVWASERMGKSTSEMTISRLLKRKSESRGSNVAKNRKPVRKPECSLANLESPEHGEGASAEITEDVLDRIKALKALISVLMLEKVWRIDVTVKTVKKCWIHLKLVRDDEILPDFNSSWEVPELNITVISDGTRELREALQKLEEVITDSGNSDLHEELDPDDDGE</sequence>
<evidence type="ECO:0008006" key="3">
    <source>
        <dbReference type="Google" id="ProtNLM"/>
    </source>
</evidence>
<keyword evidence="2" id="KW-1185">Reference proteome</keyword>
<dbReference type="Proteomes" id="UP001633002">
    <property type="component" value="Unassembled WGS sequence"/>
</dbReference>
<comment type="caution">
    <text evidence="1">The sequence shown here is derived from an EMBL/GenBank/DDBJ whole genome shotgun (WGS) entry which is preliminary data.</text>
</comment>